<dbReference type="AlphaFoldDB" id="A0A1H6I1C9"/>
<dbReference type="NCBIfam" id="NF033497">
    <property type="entry name" value="rubre_like_arch"/>
    <property type="match status" value="1"/>
</dbReference>
<accession>A0A1H6I1C9</accession>
<proteinExistence type="predicted"/>
<name>A0A1H6I1C9_9EURY</name>
<sequence length="47" mass="5109">MKDAPLSTEDRTQYECFECGMTVLAADPPGECSECGGELRNRGTPIE</sequence>
<dbReference type="STRING" id="1267564.SAMN05192561_101619"/>
<keyword evidence="3" id="KW-1185">Reference proteome</keyword>
<reference evidence="2 3" key="1">
    <citation type="submission" date="2016-10" db="EMBL/GenBank/DDBJ databases">
        <authorList>
            <person name="de Groot N.N."/>
        </authorList>
    </citation>
    <scope>NUCLEOTIDE SEQUENCE [LARGE SCALE GENOMIC DNA]</scope>
    <source>
        <strain evidence="2 3">IBRC-M10418</strain>
    </source>
</reference>
<dbReference type="Pfam" id="PF23455">
    <property type="entry name" value="DUF7129"/>
    <property type="match status" value="1"/>
</dbReference>
<dbReference type="EMBL" id="FNWU01000001">
    <property type="protein sequence ID" value="SEH40314.1"/>
    <property type="molecule type" value="Genomic_DNA"/>
</dbReference>
<dbReference type="SUPFAM" id="SSF57802">
    <property type="entry name" value="Rubredoxin-like"/>
    <property type="match status" value="1"/>
</dbReference>
<evidence type="ECO:0000313" key="3">
    <source>
        <dbReference type="Proteomes" id="UP000199215"/>
    </source>
</evidence>
<feature type="domain" description="DUF7129" evidence="1">
    <location>
        <begin position="8"/>
        <end position="45"/>
    </location>
</feature>
<evidence type="ECO:0000313" key="2">
    <source>
        <dbReference type="EMBL" id="SEH40314.1"/>
    </source>
</evidence>
<organism evidence="2 3">
    <name type="scientific">Halopenitus malekzadehii</name>
    <dbReference type="NCBI Taxonomy" id="1267564"/>
    <lineage>
        <taxon>Archaea</taxon>
        <taxon>Methanobacteriati</taxon>
        <taxon>Methanobacteriota</taxon>
        <taxon>Stenosarchaea group</taxon>
        <taxon>Halobacteria</taxon>
        <taxon>Halobacteriales</taxon>
        <taxon>Haloferacaceae</taxon>
        <taxon>Halopenitus</taxon>
    </lineage>
</organism>
<evidence type="ECO:0000259" key="1">
    <source>
        <dbReference type="Pfam" id="PF23455"/>
    </source>
</evidence>
<dbReference type="Proteomes" id="UP000199215">
    <property type="component" value="Unassembled WGS sequence"/>
</dbReference>
<dbReference type="RefSeq" id="WP_143040789.1">
    <property type="nucleotide sequence ID" value="NZ_FNWU01000001.1"/>
</dbReference>
<dbReference type="OrthoDB" id="280213at2157"/>
<protein>
    <recommendedName>
        <fullName evidence="1">DUF7129 domain-containing protein</fullName>
    </recommendedName>
</protein>
<gene>
    <name evidence="2" type="ORF">SAMN05192561_101619</name>
</gene>
<dbReference type="InterPro" id="IPR055553">
    <property type="entry name" value="DUF7129"/>
</dbReference>